<dbReference type="Pfam" id="PF07578">
    <property type="entry name" value="LAB_N"/>
    <property type="match status" value="2"/>
</dbReference>
<dbReference type="SMART" id="SM01259">
    <property type="entry name" value="LAB_N"/>
    <property type="match status" value="2"/>
</dbReference>
<feature type="transmembrane region" description="Helical" evidence="1">
    <location>
        <begin position="155"/>
        <end position="177"/>
    </location>
</feature>
<evidence type="ECO:0000256" key="1">
    <source>
        <dbReference type="SAM" id="Phobius"/>
    </source>
</evidence>
<reference evidence="3" key="1">
    <citation type="submission" date="2020-10" db="EMBL/GenBank/DDBJ databases">
        <authorList>
            <person name="Gilroy R."/>
        </authorList>
    </citation>
    <scope>NUCLEOTIDE SEQUENCE</scope>
    <source>
        <strain evidence="3">15467</strain>
    </source>
</reference>
<evidence type="ECO:0000313" key="4">
    <source>
        <dbReference type="Proteomes" id="UP000823635"/>
    </source>
</evidence>
<feature type="transmembrane region" description="Helical" evidence="1">
    <location>
        <begin position="33"/>
        <end position="54"/>
    </location>
</feature>
<dbReference type="Proteomes" id="UP000823635">
    <property type="component" value="Unassembled WGS sequence"/>
</dbReference>
<dbReference type="GO" id="GO:0009245">
    <property type="term" value="P:lipid A biosynthetic process"/>
    <property type="evidence" value="ECO:0007669"/>
    <property type="project" value="InterPro"/>
</dbReference>
<proteinExistence type="predicted"/>
<dbReference type="GO" id="GO:0016020">
    <property type="term" value="C:membrane"/>
    <property type="evidence" value="ECO:0007669"/>
    <property type="project" value="GOC"/>
</dbReference>
<sequence length="211" mass="24348">MSAYVYIIGFLAQALFSARILVQWIMSERAKRVVSPSIFWVLSIIASYMLFIYGFLRDDFAIMLGQVISYYVYIWNLNEKDIWKRIPYIFRLVIVATPVAGITYILSDFQQFVEQCLNNAQIPPLLVIYGSMGQIIFTLRFVYQFAYSKKHHESLLPAGFWIISLAGSTIIVSYGIIRLDPVLILGQSFGFLSYTRNLILLHKSKSNRKSK</sequence>
<comment type="caution">
    <text evidence="3">The sequence shown here is derived from an EMBL/GenBank/DDBJ whole genome shotgun (WGS) entry which is preliminary data.</text>
</comment>
<protein>
    <submittedName>
        <fullName evidence="3">Lipid-A-disaccharide synthase N-terminal domain-containing protein</fullName>
    </submittedName>
</protein>
<keyword evidence="1" id="KW-0472">Membrane</keyword>
<dbReference type="GO" id="GO:0008915">
    <property type="term" value="F:lipid-A-disaccharide synthase activity"/>
    <property type="evidence" value="ECO:0007669"/>
    <property type="project" value="InterPro"/>
</dbReference>
<accession>A0A9D9GVT6</accession>
<keyword evidence="1" id="KW-0812">Transmembrane</keyword>
<feature type="transmembrane region" description="Helical" evidence="1">
    <location>
        <begin position="60"/>
        <end position="76"/>
    </location>
</feature>
<dbReference type="EMBL" id="JADINB010000084">
    <property type="protein sequence ID" value="MBO8429035.1"/>
    <property type="molecule type" value="Genomic_DNA"/>
</dbReference>
<feature type="domain" description="Lipid A biosynthesis N-terminal" evidence="2">
    <location>
        <begin position="129"/>
        <end position="200"/>
    </location>
</feature>
<feature type="domain" description="Lipid A biosynthesis N-terminal" evidence="2">
    <location>
        <begin position="8"/>
        <end position="79"/>
    </location>
</feature>
<feature type="transmembrane region" description="Helical" evidence="1">
    <location>
        <begin position="88"/>
        <end position="106"/>
    </location>
</feature>
<dbReference type="AlphaFoldDB" id="A0A9D9GVT6"/>
<feature type="transmembrane region" description="Helical" evidence="1">
    <location>
        <begin position="126"/>
        <end position="143"/>
    </location>
</feature>
<dbReference type="Gene3D" id="1.20.1280.290">
    <property type="match status" value="1"/>
</dbReference>
<gene>
    <name evidence="3" type="ORF">IAC68_03760</name>
</gene>
<keyword evidence="1" id="KW-1133">Transmembrane helix</keyword>
<feature type="transmembrane region" description="Helical" evidence="1">
    <location>
        <begin position="183"/>
        <end position="201"/>
    </location>
</feature>
<evidence type="ECO:0000313" key="3">
    <source>
        <dbReference type="EMBL" id="MBO8429035.1"/>
    </source>
</evidence>
<name>A0A9D9GVT6_9BACT</name>
<organism evidence="3 4">
    <name type="scientific">Candidatus Egerieousia excrementavium</name>
    <dbReference type="NCBI Taxonomy" id="2840778"/>
    <lineage>
        <taxon>Bacteria</taxon>
        <taxon>Pseudomonadati</taxon>
        <taxon>Bacteroidota</taxon>
        <taxon>Bacteroidia</taxon>
        <taxon>Bacteroidales</taxon>
        <taxon>Candidatus Egerieousia</taxon>
    </lineage>
</organism>
<reference evidence="3" key="2">
    <citation type="journal article" date="2021" name="PeerJ">
        <title>Extensive microbial diversity within the chicken gut microbiome revealed by metagenomics and culture.</title>
        <authorList>
            <person name="Gilroy R."/>
            <person name="Ravi A."/>
            <person name="Getino M."/>
            <person name="Pursley I."/>
            <person name="Horton D.L."/>
            <person name="Alikhan N.F."/>
            <person name="Baker D."/>
            <person name="Gharbi K."/>
            <person name="Hall N."/>
            <person name="Watson M."/>
            <person name="Adriaenssens E.M."/>
            <person name="Foster-Nyarko E."/>
            <person name="Jarju S."/>
            <person name="Secka A."/>
            <person name="Antonio M."/>
            <person name="Oren A."/>
            <person name="Chaudhuri R.R."/>
            <person name="La Ragione R."/>
            <person name="Hildebrand F."/>
            <person name="Pallen M.J."/>
        </authorList>
    </citation>
    <scope>NUCLEOTIDE SEQUENCE</scope>
    <source>
        <strain evidence="3">15467</strain>
    </source>
</reference>
<evidence type="ECO:0000259" key="2">
    <source>
        <dbReference type="SMART" id="SM01259"/>
    </source>
</evidence>
<feature type="transmembrane region" description="Helical" evidence="1">
    <location>
        <begin position="6"/>
        <end position="26"/>
    </location>
</feature>
<dbReference type="InterPro" id="IPR011499">
    <property type="entry name" value="Lipid_A_biosynth_N"/>
</dbReference>